<feature type="compositionally biased region" description="Polar residues" evidence="8">
    <location>
        <begin position="307"/>
        <end position="325"/>
    </location>
</feature>
<dbReference type="CDD" id="cd20587">
    <property type="entry name" value="CYCLIN_AcCycT_rpt1"/>
    <property type="match status" value="1"/>
</dbReference>
<keyword evidence="3 7" id="KW-0195">Cyclin</keyword>
<dbReference type="SUPFAM" id="SSF47954">
    <property type="entry name" value="Cyclin-like"/>
    <property type="match status" value="2"/>
</dbReference>
<accession>A0AAJ6THC6</accession>
<evidence type="ECO:0000256" key="5">
    <source>
        <dbReference type="ARBA" id="ARBA00032263"/>
    </source>
</evidence>
<proteinExistence type="inferred from homology"/>
<organism evidence="10 13">
    <name type="scientific">Populus euphratica</name>
    <name type="common">Euphrates poplar</name>
    <dbReference type="NCBI Taxonomy" id="75702"/>
    <lineage>
        <taxon>Eukaryota</taxon>
        <taxon>Viridiplantae</taxon>
        <taxon>Streptophyta</taxon>
        <taxon>Embryophyta</taxon>
        <taxon>Tracheophyta</taxon>
        <taxon>Spermatophyta</taxon>
        <taxon>Magnoliopsida</taxon>
        <taxon>eudicotyledons</taxon>
        <taxon>Gunneridae</taxon>
        <taxon>Pentapetalae</taxon>
        <taxon>rosids</taxon>
        <taxon>fabids</taxon>
        <taxon>Malpighiales</taxon>
        <taxon>Salicaceae</taxon>
        <taxon>Saliceae</taxon>
        <taxon>Populus</taxon>
    </lineage>
</organism>
<feature type="region of interest" description="Disordered" evidence="8">
    <location>
        <begin position="271"/>
        <end position="377"/>
    </location>
</feature>
<dbReference type="RefSeq" id="XP_011011209.1">
    <property type="nucleotide sequence ID" value="XM_011012907.1"/>
</dbReference>
<gene>
    <name evidence="11 12 13" type="primary">LOC105115855</name>
</gene>
<comment type="similarity">
    <text evidence="6">Belongs to the cyclin family. Cyclin T subfamily.</text>
</comment>
<dbReference type="GeneID" id="105115855"/>
<feature type="domain" description="Cyclin-like" evidence="9">
    <location>
        <begin position="180"/>
        <end position="265"/>
    </location>
</feature>
<feature type="compositionally biased region" description="Basic and acidic residues" evidence="8">
    <location>
        <begin position="506"/>
        <end position="528"/>
    </location>
</feature>
<dbReference type="InterPro" id="IPR013763">
    <property type="entry name" value="Cyclin-like_dom"/>
</dbReference>
<dbReference type="RefSeq" id="XP_011011208.1">
    <property type="nucleotide sequence ID" value="XM_011012906.1"/>
</dbReference>
<dbReference type="FunFam" id="1.10.472.10:FF:000026">
    <property type="entry name" value="Cyclin-T1-5 like"/>
    <property type="match status" value="1"/>
</dbReference>
<dbReference type="GO" id="GO:0016538">
    <property type="term" value="F:cyclin-dependent protein serine/threonine kinase regulator activity"/>
    <property type="evidence" value="ECO:0007669"/>
    <property type="project" value="InterPro"/>
</dbReference>
<feature type="compositionally biased region" description="Basic and acidic residues" evidence="8">
    <location>
        <begin position="573"/>
        <end position="586"/>
    </location>
</feature>
<evidence type="ECO:0000313" key="12">
    <source>
        <dbReference type="RefSeq" id="XP_011011209.1"/>
    </source>
</evidence>
<dbReference type="AlphaFoldDB" id="A0AAJ6THC6"/>
<feature type="compositionally biased region" description="Basic and acidic residues" evidence="8">
    <location>
        <begin position="596"/>
        <end position="625"/>
    </location>
</feature>
<dbReference type="CDD" id="cd20588">
    <property type="entry name" value="CYCLIN_AcCycT_rpt2"/>
    <property type="match status" value="1"/>
</dbReference>
<evidence type="ECO:0000256" key="7">
    <source>
        <dbReference type="RuleBase" id="RU000383"/>
    </source>
</evidence>
<evidence type="ECO:0000256" key="3">
    <source>
        <dbReference type="ARBA" id="ARBA00023127"/>
    </source>
</evidence>
<dbReference type="Pfam" id="PF21797">
    <property type="entry name" value="CycT2-like_C"/>
    <property type="match status" value="1"/>
</dbReference>
<evidence type="ECO:0000313" key="11">
    <source>
        <dbReference type="RefSeq" id="XP_011011208.1"/>
    </source>
</evidence>
<dbReference type="RefSeq" id="XP_011011210.1">
    <property type="nucleotide sequence ID" value="XM_011012908.1"/>
</dbReference>
<evidence type="ECO:0000313" key="13">
    <source>
        <dbReference type="RefSeq" id="XP_011011210.1"/>
    </source>
</evidence>
<dbReference type="GO" id="GO:0051301">
    <property type="term" value="P:cell division"/>
    <property type="evidence" value="ECO:0007669"/>
    <property type="project" value="UniProtKB-KW"/>
</dbReference>
<keyword evidence="4" id="KW-0131">Cell cycle</keyword>
<evidence type="ECO:0000256" key="2">
    <source>
        <dbReference type="ARBA" id="ARBA00022618"/>
    </source>
</evidence>
<dbReference type="InterPro" id="IPR036915">
    <property type="entry name" value="Cyclin-like_sf"/>
</dbReference>
<evidence type="ECO:0000256" key="8">
    <source>
        <dbReference type="SAM" id="MobiDB-lite"/>
    </source>
</evidence>
<dbReference type="InterPro" id="IPR043198">
    <property type="entry name" value="Cyclin/Ssn8"/>
</dbReference>
<reference evidence="11 12" key="1">
    <citation type="submission" date="2025-04" db="UniProtKB">
        <authorList>
            <consortium name="RefSeq"/>
        </authorList>
    </citation>
    <scope>IDENTIFICATION</scope>
</reference>
<dbReference type="InterPro" id="IPR006671">
    <property type="entry name" value="Cyclin_N"/>
</dbReference>
<feature type="region of interest" description="Disordered" evidence="8">
    <location>
        <begin position="489"/>
        <end position="625"/>
    </location>
</feature>
<evidence type="ECO:0000259" key="9">
    <source>
        <dbReference type="SMART" id="SM00385"/>
    </source>
</evidence>
<dbReference type="Gene3D" id="1.10.472.10">
    <property type="entry name" value="Cyclin-like"/>
    <property type="match status" value="2"/>
</dbReference>
<feature type="compositionally biased region" description="Basic and acidic residues" evidence="8">
    <location>
        <begin position="359"/>
        <end position="373"/>
    </location>
</feature>
<evidence type="ECO:0000256" key="1">
    <source>
        <dbReference type="ARBA" id="ARBA00011177"/>
    </source>
</evidence>
<feature type="compositionally biased region" description="Basic and acidic residues" evidence="8">
    <location>
        <begin position="407"/>
        <end position="433"/>
    </location>
</feature>
<feature type="region of interest" description="Disordered" evidence="8">
    <location>
        <begin position="407"/>
        <end position="447"/>
    </location>
</feature>
<dbReference type="Pfam" id="PF00134">
    <property type="entry name" value="Cyclin_N"/>
    <property type="match status" value="1"/>
</dbReference>
<feature type="domain" description="Cyclin-like" evidence="9">
    <location>
        <begin position="65"/>
        <end position="167"/>
    </location>
</feature>
<name>A0AAJ6THC6_POPEU</name>
<dbReference type="Proteomes" id="UP000694918">
    <property type="component" value="Unplaced"/>
</dbReference>
<dbReference type="FunFam" id="1.10.472.10:FF:000028">
    <property type="entry name" value="Cyclin-T1-5 like"/>
    <property type="match status" value="1"/>
</dbReference>
<keyword evidence="10" id="KW-1185">Reference proteome</keyword>
<evidence type="ECO:0000313" key="10">
    <source>
        <dbReference type="Proteomes" id="UP000694918"/>
    </source>
</evidence>
<feature type="compositionally biased region" description="Acidic residues" evidence="8">
    <location>
        <begin position="543"/>
        <end position="556"/>
    </location>
</feature>
<feature type="compositionally biased region" description="Polar residues" evidence="8">
    <location>
        <begin position="290"/>
        <end position="299"/>
    </location>
</feature>
<comment type="subunit">
    <text evidence="1">Interacts with the CDC2 protein kinase to form a serine/threonine kinase holoenzyme complex also known as maturation promoting factor (MPF). The cyclin subunit imparts substrate specificity to the complex.</text>
</comment>
<evidence type="ECO:0000256" key="4">
    <source>
        <dbReference type="ARBA" id="ARBA00023306"/>
    </source>
</evidence>
<dbReference type="PANTHER" id="PTHR10026">
    <property type="entry name" value="CYCLIN"/>
    <property type="match status" value="1"/>
</dbReference>
<dbReference type="GO" id="GO:0006357">
    <property type="term" value="P:regulation of transcription by RNA polymerase II"/>
    <property type="evidence" value="ECO:0007669"/>
    <property type="project" value="InterPro"/>
</dbReference>
<evidence type="ECO:0000256" key="6">
    <source>
        <dbReference type="ARBA" id="ARBA00061204"/>
    </source>
</evidence>
<dbReference type="KEGG" id="peu:105115855"/>
<protein>
    <recommendedName>
        <fullName evidence="5">B-like cyclin</fullName>
    </recommendedName>
</protein>
<dbReference type="SMART" id="SM00385">
    <property type="entry name" value="CYCLIN"/>
    <property type="match status" value="2"/>
</dbReference>
<sequence>MVNLITSDSSHSGMNDGGLSRYSQGKLEEGGCWYFSRKEIEENSPSRQDGIDLKKEAYLRKSYCTFLQDFGMRLKVPQVTIATAIIFCHRFFLRQSHAKNDRRTIATVCMFLAGKVEETPRPLKDVILVSYEIIHKKDPEAVQRIKQKEVYEQQKEIILHGERVVLATLGFDLNLLHPYKPLVDAIKKFKVAQNALAQVAWNFVNDGLRTSLCLQFKPHHIAAGAIFLAAKFLKVKLPSDAEKVWWQEFDVTPRQLEEVSNQMLELYEQNRVPPSANSEAEGSIVGGTSHRATSKASSSNEEHVAPNNHSQTGGISTILGNSNPMSRPVHEQPLADSHGGPPRTSQNHGSYHGSAEMRSASDHNMDGEPKDDLPYEIETLPSQGNFREGQTLRRALDGLGNEDLERNVARSEIKDSGESKDKHFGRIGEHREGTFGQSPQDAIKKIDRDKVKAALEKRKKSRGDMTRKTYFLDDDDLIERELEDGIELAAESEKNKHDRRQSWSKPLDREEYENLHHGKTIDARDEKHHGMRGQLSQKPDLNNIEDGELPAPDDMDQGFPLPKLINRKHKASSPRDRKFEGKHRNDNVPGSHHYNHHDYTDDRNRMNRLGYMERDHKRHVPENHA</sequence>
<keyword evidence="2" id="KW-0132">Cell division</keyword>